<feature type="compositionally biased region" description="Acidic residues" evidence="6">
    <location>
        <begin position="273"/>
        <end position="300"/>
    </location>
</feature>
<feature type="compositionally biased region" description="Low complexity" evidence="6">
    <location>
        <begin position="603"/>
        <end position="624"/>
    </location>
</feature>
<dbReference type="SMART" id="SM01401">
    <property type="entry name" value="Sds3"/>
    <property type="match status" value="1"/>
</dbReference>
<feature type="region of interest" description="Disordered" evidence="6">
    <location>
        <begin position="1"/>
        <end position="312"/>
    </location>
</feature>
<feature type="compositionally biased region" description="Acidic residues" evidence="6">
    <location>
        <begin position="340"/>
        <end position="354"/>
    </location>
</feature>
<feature type="compositionally biased region" description="Low complexity" evidence="6">
    <location>
        <begin position="655"/>
        <end position="671"/>
    </location>
</feature>
<dbReference type="PANTHER" id="PTHR21964">
    <property type="entry name" value="BREAST CANCER METASTASIS-SUPPRESSOR 1"/>
    <property type="match status" value="1"/>
</dbReference>
<sequence length="1015" mass="109813">MSINSPAPVLQPMMNEEPTTPTPAAIPNDSTTNIIPELPAPRKTSSPLSSPSSSARGNNLSRHLGNTEGNEDGELGVDDIQGEMRSPATSSTLPLTDEEDEIGDEDSELTEEEEEEEEHDGIPQQQNHHDDIDDSDDSDENEEEMNGNIGKIRQPIFPTSRGGSQASTASLTPPPSDKSILSSPQESPKPLLQPQIAVADIDNDANVDAEEANEEEDGDITMRADPLNDLEDGERETQSLDDKKGILEGVADENLEEQDQKSEANNDNAFQEDSTEDPSPAEDEIGQEDDVDDEENEEQPMGEKIVIDEDEVDVEPMVEIAVAVEEPQIMEHEDTNNPPAEEEIDEGEQEQEEVEDREVADLPAYLTVPTHGKSSHSTHAPPPTSASMRALVMLELKFAALRDRLYIERMEEAAAEEEMILNGTHPALQYLYKTLSSRREKLHEVASRRHQQTIGELKRVRESEKHLIWSSWTEDRDRLHWDEFEQTWSKRRRLAREKNEIETPRIVKPVPKVGQPSTIRAFDWTAGATPNQLNRDDVINDLTLMEQNRRQYQTNRHNSPAMFSSQYHNAGQSSQGLKGATIYSYPQTQQAHELPQPRQNIVTQQQNHSQSAQQQQTHSQQQHTPINSHTTYPPRIVNAAGVKPYPPSQQSTAPQIQNQSQNQLQNQTQPVQRREGRTVPTTSDFFTGGPRRDSSLIGLAQKVKSPEEEPLSPIGLWSRGINGNINQNRKDGSSPKTSSSLSGIPTLSHNPTLGNNNHNSSLGLTHNQNPLSSSATASTIGGGIPGKPNSGGTTNTTATGMNTVKRSPTIIEAGRNVININGNLNGPIRSNSAGSASQTNNIDRNGTNSNSQQNQQGPPRSNSNPTTSINRPLSNTSGPGQNPNSRFASLADYLASSTAQPGTGLFGMGIGMGVGMGMGMGMGGLGTMGLGVPVGIGKNIGNVGGQNKARSPYQNGSASPAPASTNQTSSSNGPANNINKSTSPLPPTPTSTANATPPVSTTGTATTAGTNETRS</sequence>
<feature type="compositionally biased region" description="Basic and acidic residues" evidence="6">
    <location>
        <begin position="235"/>
        <end position="246"/>
    </location>
</feature>
<feature type="region of interest" description="Disordered" evidence="6">
    <location>
        <begin position="551"/>
        <end position="575"/>
    </location>
</feature>
<feature type="region of interest" description="Disordered" evidence="6">
    <location>
        <begin position="829"/>
        <end position="885"/>
    </location>
</feature>
<feature type="compositionally biased region" description="Polar residues" evidence="6">
    <location>
        <begin position="865"/>
        <end position="885"/>
    </location>
</feature>
<evidence type="ECO:0000313" key="8">
    <source>
        <dbReference type="Proteomes" id="UP001355207"/>
    </source>
</evidence>
<evidence type="ECO:0000313" key="7">
    <source>
        <dbReference type="EMBL" id="WWC91313.1"/>
    </source>
</evidence>
<feature type="compositionally biased region" description="Low complexity" evidence="6">
    <location>
        <begin position="786"/>
        <end position="803"/>
    </location>
</feature>
<evidence type="ECO:0000256" key="3">
    <source>
        <dbReference type="ARBA" id="ARBA00023015"/>
    </source>
</evidence>
<dbReference type="Pfam" id="PF08598">
    <property type="entry name" value="Sds3"/>
    <property type="match status" value="1"/>
</dbReference>
<keyword evidence="3" id="KW-0805">Transcription regulation</keyword>
<dbReference type="AlphaFoldDB" id="A0AAX4K2B3"/>
<proteinExistence type="predicted"/>
<evidence type="ECO:0008006" key="9">
    <source>
        <dbReference type="Google" id="ProtNLM"/>
    </source>
</evidence>
<dbReference type="InterPro" id="IPR013907">
    <property type="entry name" value="Sds3"/>
</dbReference>
<feature type="compositionally biased region" description="Polar residues" evidence="6">
    <location>
        <begin position="952"/>
        <end position="980"/>
    </location>
</feature>
<feature type="compositionally biased region" description="Low complexity" evidence="6">
    <location>
        <begin position="12"/>
        <end position="28"/>
    </location>
</feature>
<gene>
    <name evidence="7" type="ORF">L201_006256</name>
</gene>
<dbReference type="GO" id="GO:0005654">
    <property type="term" value="C:nucleoplasm"/>
    <property type="evidence" value="ECO:0007669"/>
    <property type="project" value="UniProtKB-ARBA"/>
</dbReference>
<feature type="region of interest" description="Disordered" evidence="6">
    <location>
        <begin position="328"/>
        <end position="354"/>
    </location>
</feature>
<dbReference type="EMBL" id="CP144105">
    <property type="protein sequence ID" value="WWC91313.1"/>
    <property type="molecule type" value="Genomic_DNA"/>
</dbReference>
<keyword evidence="2" id="KW-0678">Repressor</keyword>
<feature type="compositionally biased region" description="Acidic residues" evidence="6">
    <location>
        <begin position="69"/>
        <end position="81"/>
    </location>
</feature>
<evidence type="ECO:0000256" key="1">
    <source>
        <dbReference type="ARBA" id="ARBA00004123"/>
    </source>
</evidence>
<dbReference type="RefSeq" id="XP_066078075.1">
    <property type="nucleotide sequence ID" value="XM_066221978.1"/>
</dbReference>
<feature type="compositionally biased region" description="Polar residues" evidence="6">
    <location>
        <begin position="829"/>
        <end position="843"/>
    </location>
</feature>
<feature type="compositionally biased region" description="Acidic residues" evidence="6">
    <location>
        <begin position="201"/>
        <end position="219"/>
    </location>
</feature>
<accession>A0AAX4K2B3</accession>
<feature type="region of interest" description="Disordered" evidence="6">
    <location>
        <begin position="600"/>
        <end position="808"/>
    </location>
</feature>
<feature type="compositionally biased region" description="Acidic residues" evidence="6">
    <location>
        <begin position="132"/>
        <end position="145"/>
    </location>
</feature>
<name>A0AAX4K2B3_9TREE</name>
<protein>
    <recommendedName>
        <fullName evidence="9">Transcriptional regulatory protein RXT2 N-terminal domain-containing protein</fullName>
    </recommendedName>
</protein>
<organism evidence="7 8">
    <name type="scientific">Kwoniella dendrophila CBS 6074</name>
    <dbReference type="NCBI Taxonomy" id="1295534"/>
    <lineage>
        <taxon>Eukaryota</taxon>
        <taxon>Fungi</taxon>
        <taxon>Dikarya</taxon>
        <taxon>Basidiomycota</taxon>
        <taxon>Agaricomycotina</taxon>
        <taxon>Tremellomycetes</taxon>
        <taxon>Tremellales</taxon>
        <taxon>Cryptococcaceae</taxon>
        <taxon>Kwoniella</taxon>
    </lineage>
</organism>
<keyword evidence="4" id="KW-0804">Transcription</keyword>
<feature type="compositionally biased region" description="Polar residues" evidence="6">
    <location>
        <begin position="161"/>
        <end position="171"/>
    </location>
</feature>
<evidence type="ECO:0000256" key="6">
    <source>
        <dbReference type="SAM" id="MobiDB-lite"/>
    </source>
</evidence>
<feature type="compositionally biased region" description="Low complexity" evidence="6">
    <location>
        <begin position="752"/>
        <end position="779"/>
    </location>
</feature>
<evidence type="ECO:0000256" key="2">
    <source>
        <dbReference type="ARBA" id="ARBA00022491"/>
    </source>
</evidence>
<feature type="compositionally biased region" description="Low complexity" evidence="6">
    <location>
        <begin position="844"/>
        <end position="864"/>
    </location>
</feature>
<evidence type="ECO:0000256" key="4">
    <source>
        <dbReference type="ARBA" id="ARBA00023163"/>
    </source>
</evidence>
<keyword evidence="5" id="KW-0539">Nucleus</keyword>
<dbReference type="Proteomes" id="UP001355207">
    <property type="component" value="Chromosome 8"/>
</dbReference>
<feature type="region of interest" description="Disordered" evidence="6">
    <location>
        <begin position="943"/>
        <end position="1015"/>
    </location>
</feature>
<comment type="subcellular location">
    <subcellularLocation>
        <location evidence="1">Nucleus</location>
    </subcellularLocation>
</comment>
<feature type="compositionally biased region" description="Acidic residues" evidence="6">
    <location>
        <begin position="96"/>
        <end position="119"/>
    </location>
</feature>
<dbReference type="GeneID" id="91096925"/>
<evidence type="ECO:0000256" key="5">
    <source>
        <dbReference type="ARBA" id="ARBA00023242"/>
    </source>
</evidence>
<feature type="compositionally biased region" description="Low complexity" evidence="6">
    <location>
        <begin position="990"/>
        <end position="1015"/>
    </location>
</feature>
<keyword evidence="8" id="KW-1185">Reference proteome</keyword>
<dbReference type="GO" id="GO:0010468">
    <property type="term" value="P:regulation of gene expression"/>
    <property type="evidence" value="ECO:0007669"/>
    <property type="project" value="UniProtKB-ARBA"/>
</dbReference>
<reference evidence="7 8" key="1">
    <citation type="submission" date="2024-01" db="EMBL/GenBank/DDBJ databases">
        <title>Comparative genomics of Cryptococcus and Kwoniella reveals pathogenesis evolution and contrasting modes of karyotype evolution via chromosome fusion or intercentromeric recombination.</title>
        <authorList>
            <person name="Coelho M.A."/>
            <person name="David-Palma M."/>
            <person name="Shea T."/>
            <person name="Bowers K."/>
            <person name="McGinley-Smith S."/>
            <person name="Mohammad A.W."/>
            <person name="Gnirke A."/>
            <person name="Yurkov A.M."/>
            <person name="Nowrousian M."/>
            <person name="Sun S."/>
            <person name="Cuomo C.A."/>
            <person name="Heitman J."/>
        </authorList>
    </citation>
    <scope>NUCLEOTIDE SEQUENCE [LARGE SCALE GENOMIC DNA]</scope>
    <source>
        <strain evidence="7 8">CBS 6074</strain>
    </source>
</reference>
<feature type="compositionally biased region" description="Low complexity" evidence="6">
    <location>
        <begin position="45"/>
        <end position="54"/>
    </location>
</feature>